<organism evidence="1 2">
    <name type="scientific">Ophiobolus disseminans</name>
    <dbReference type="NCBI Taxonomy" id="1469910"/>
    <lineage>
        <taxon>Eukaryota</taxon>
        <taxon>Fungi</taxon>
        <taxon>Dikarya</taxon>
        <taxon>Ascomycota</taxon>
        <taxon>Pezizomycotina</taxon>
        <taxon>Dothideomycetes</taxon>
        <taxon>Pleosporomycetidae</taxon>
        <taxon>Pleosporales</taxon>
        <taxon>Pleosporineae</taxon>
        <taxon>Phaeosphaeriaceae</taxon>
        <taxon>Ophiobolus</taxon>
    </lineage>
</organism>
<dbReference type="AlphaFoldDB" id="A0A6A6ZLA4"/>
<dbReference type="Proteomes" id="UP000799424">
    <property type="component" value="Unassembled WGS sequence"/>
</dbReference>
<evidence type="ECO:0000313" key="1">
    <source>
        <dbReference type="EMBL" id="KAF2821850.1"/>
    </source>
</evidence>
<dbReference type="EMBL" id="MU006236">
    <property type="protein sequence ID" value="KAF2821850.1"/>
    <property type="molecule type" value="Genomic_DNA"/>
</dbReference>
<gene>
    <name evidence="1" type="ORF">CC86DRAFT_426414</name>
</gene>
<reference evidence="1" key="1">
    <citation type="journal article" date="2020" name="Stud. Mycol.">
        <title>101 Dothideomycetes genomes: a test case for predicting lifestyles and emergence of pathogens.</title>
        <authorList>
            <person name="Haridas S."/>
            <person name="Albert R."/>
            <person name="Binder M."/>
            <person name="Bloem J."/>
            <person name="Labutti K."/>
            <person name="Salamov A."/>
            <person name="Andreopoulos B."/>
            <person name="Baker S."/>
            <person name="Barry K."/>
            <person name="Bills G."/>
            <person name="Bluhm B."/>
            <person name="Cannon C."/>
            <person name="Castanera R."/>
            <person name="Culley D."/>
            <person name="Daum C."/>
            <person name="Ezra D."/>
            <person name="Gonzalez J."/>
            <person name="Henrissat B."/>
            <person name="Kuo A."/>
            <person name="Liang C."/>
            <person name="Lipzen A."/>
            <person name="Lutzoni F."/>
            <person name="Magnuson J."/>
            <person name="Mondo S."/>
            <person name="Nolan M."/>
            <person name="Ohm R."/>
            <person name="Pangilinan J."/>
            <person name="Park H.-J."/>
            <person name="Ramirez L."/>
            <person name="Alfaro M."/>
            <person name="Sun H."/>
            <person name="Tritt A."/>
            <person name="Yoshinaga Y."/>
            <person name="Zwiers L.-H."/>
            <person name="Turgeon B."/>
            <person name="Goodwin S."/>
            <person name="Spatafora J."/>
            <person name="Crous P."/>
            <person name="Grigoriev I."/>
        </authorList>
    </citation>
    <scope>NUCLEOTIDE SEQUENCE</scope>
    <source>
        <strain evidence="1">CBS 113818</strain>
    </source>
</reference>
<evidence type="ECO:0000313" key="2">
    <source>
        <dbReference type="Proteomes" id="UP000799424"/>
    </source>
</evidence>
<proteinExistence type="predicted"/>
<sequence length="169" mass="18130">MAEDENEYPSTRRFINLRCKSSLLGYLGGCVELGSAGAGSIFIISDEEADTFQKARDDFVASNGEISLHKYIQYCATIKILQVIGLDIHGGVVACQRAYRSMAATGRGGVACVALIVVDAEKARKYANLGVHIGTDIPEHPSTLAEAAHAYAQLSYLVSDEDVSLTDLD</sequence>
<accession>A0A6A6ZLA4</accession>
<name>A0A6A6ZLA4_9PLEO</name>
<protein>
    <submittedName>
        <fullName evidence="1">Uncharacterized protein</fullName>
    </submittedName>
</protein>
<keyword evidence="2" id="KW-1185">Reference proteome</keyword>
<dbReference type="OrthoDB" id="3797686at2759"/>